<dbReference type="Pfam" id="PF14312">
    <property type="entry name" value="FG-GAP_2"/>
    <property type="match status" value="10"/>
</dbReference>
<dbReference type="Gene3D" id="2.60.40.3440">
    <property type="match status" value="1"/>
</dbReference>
<feature type="domain" description="Cadherin" evidence="5">
    <location>
        <begin position="901"/>
        <end position="1007"/>
    </location>
</feature>
<dbReference type="Pfam" id="PF00028">
    <property type="entry name" value="Cadherin"/>
    <property type="match status" value="4"/>
</dbReference>
<dbReference type="InterPro" id="IPR036278">
    <property type="entry name" value="Sialidase_sf"/>
</dbReference>
<reference evidence="6" key="1">
    <citation type="submission" date="2015-04" db="EMBL/GenBank/DDBJ databases">
        <authorList>
            <person name="Syromyatnikov M.Y."/>
            <person name="Popov V.N."/>
        </authorList>
    </citation>
    <scope>NUCLEOTIDE SEQUENCE</scope>
    <source>
        <strain evidence="6">MO-1</strain>
    </source>
</reference>
<dbReference type="InterPro" id="IPR028994">
    <property type="entry name" value="Integrin_alpha_N"/>
</dbReference>
<dbReference type="InterPro" id="IPR013519">
    <property type="entry name" value="Int_alpha_beta-p"/>
</dbReference>
<keyword evidence="3" id="KW-0325">Glycoprotein</keyword>
<keyword evidence="2" id="KW-0677">Repeat</keyword>
<proteinExistence type="predicted"/>
<dbReference type="Pfam" id="PF17963">
    <property type="entry name" value="Big_9"/>
    <property type="match status" value="1"/>
</dbReference>
<feature type="domain" description="Cadherin" evidence="5">
    <location>
        <begin position="2235"/>
        <end position="2347"/>
    </location>
</feature>
<dbReference type="Gene3D" id="2.60.120.380">
    <property type="match status" value="8"/>
</dbReference>
<evidence type="ECO:0000256" key="4">
    <source>
        <dbReference type="SAM" id="MobiDB-lite"/>
    </source>
</evidence>
<dbReference type="SMART" id="SM00191">
    <property type="entry name" value="Int_alpha"/>
    <property type="match status" value="7"/>
</dbReference>
<evidence type="ECO:0000259" key="5">
    <source>
        <dbReference type="PROSITE" id="PS50268"/>
    </source>
</evidence>
<dbReference type="GO" id="GO:0007156">
    <property type="term" value="P:homophilic cell adhesion via plasma membrane adhesion molecules"/>
    <property type="evidence" value="ECO:0007669"/>
    <property type="project" value="InterPro"/>
</dbReference>
<feature type="compositionally biased region" description="Low complexity" evidence="4">
    <location>
        <begin position="1230"/>
        <end position="1244"/>
    </location>
</feature>
<accession>A0A1S7LE15</accession>
<dbReference type="CDD" id="cd15482">
    <property type="entry name" value="Sialidase_non-viral"/>
    <property type="match status" value="1"/>
</dbReference>
<keyword evidence="1" id="KW-0732">Signal</keyword>
<feature type="domain" description="Cadherin" evidence="5">
    <location>
        <begin position="1365"/>
        <end position="1468"/>
    </location>
</feature>
<dbReference type="Gene3D" id="2.60.40.60">
    <property type="entry name" value="Cadherins"/>
    <property type="match status" value="4"/>
</dbReference>
<evidence type="ECO:0000313" key="6">
    <source>
        <dbReference type="EMBL" id="CRH04297.1"/>
    </source>
</evidence>
<dbReference type="EMBL" id="LO017727">
    <property type="protein sequence ID" value="CRH04297.1"/>
    <property type="molecule type" value="Genomic_DNA"/>
</dbReference>
<feature type="domain" description="Cadherin" evidence="5">
    <location>
        <begin position="1133"/>
        <end position="1239"/>
    </location>
</feature>
<dbReference type="GO" id="GO:0005509">
    <property type="term" value="F:calcium ion binding"/>
    <property type="evidence" value="ECO:0007669"/>
    <property type="project" value="InterPro"/>
</dbReference>
<gene>
    <name evidence="6" type="ORF">MAGMO_0081</name>
</gene>
<feature type="compositionally biased region" description="Polar residues" evidence="4">
    <location>
        <begin position="1852"/>
        <end position="1872"/>
    </location>
</feature>
<dbReference type="GO" id="GO:0016020">
    <property type="term" value="C:membrane"/>
    <property type="evidence" value="ECO:0007669"/>
    <property type="project" value="InterPro"/>
</dbReference>
<organism evidence="6">
    <name type="scientific">Magnetococcus massalia (strain MO-1)</name>
    <dbReference type="NCBI Taxonomy" id="451514"/>
    <lineage>
        <taxon>Bacteria</taxon>
        <taxon>Pseudomonadati</taxon>
        <taxon>Pseudomonadota</taxon>
        <taxon>Magnetococcia</taxon>
        <taxon>Magnetococcales</taxon>
        <taxon>Magnetococcaceae</taxon>
        <taxon>Magnetococcus</taxon>
    </lineage>
</organism>
<evidence type="ECO:0000256" key="3">
    <source>
        <dbReference type="ARBA" id="ARBA00023180"/>
    </source>
</evidence>
<dbReference type="PROSITE" id="PS51470">
    <property type="entry name" value="FG_GAP"/>
    <property type="match status" value="2"/>
</dbReference>
<dbReference type="PANTHER" id="PTHR36220">
    <property type="entry name" value="UNNAMED PRODUCT"/>
    <property type="match status" value="1"/>
</dbReference>
<sequence length="2481" mass="256273">MSLQNDVATTSIGTPVVIDVLANDGGATTVEGTTTPSHGDATTTLADDKIVYTPDADFVGTDSFMYLVFDSSGNPQTALVTVNVSASNSAVVNTSETTSDFSTSPQTEGRITPGYSVTGTISSWTDEDWFGTYLQADTAYRIDLEGADTQKGTIINPEIASIRNSAGSIIASNPNVNGGVGLNDQMDFTPDTDGFYFIAASGTSSGTYTLSVDSYEHLQSLNSPPTDITLSNSSIQEHLMGATVGTLAAVDSDSGDTHTFTLKSDPSGLFEISGNTLKLKENFSADYEVSSQPAIMVQVSDSAQAITEKVITITITDDQDSTPDDVVLTQMVTPENTEHFYSFGTSVDLTADRAIVGSLMSSYYSNSLSQPDSSTTSIYTLSADGGVWNKVAQLAPPSGDAVHTFGAAVAIKDNIALVSDTGTDPGVAVTDTGVVYAYNSLDNGQTWNYTSTIQSVNSINGEEFGTSITLYDNNLAIIGANTGGDLDGNNDTGVVYLFRTSDTGETWSEVAQLLPTDLGNYDGFGYAVASTDNRIIVGAPRADSEGTGKYSTGAAYIFQSTDNGVTWDQEVKIVASDPQHYGLFGTSVAISGDYLVVGSPYSDDHGPSGASTGAAYVFKTTDGGTTWNQTAKILSSDNDYGDGFGREVAIYGDTLVVGAPWKDSADGHPVGASYVFKTSDLGESWQQIAKLESSILDYNNHFGGGVAIADGALLIGDSSSGEHASLPNGIGGSSWTSYDTRTGAAYFYEIENSDPSSDPSPSIPTYDVPEINHDYSADKTSMGAVLVSSSVTGTVGESGDQDWFATGLTAGTTYRIDLEGADTNKGTLSNPTFFGVYDSTGSSISGTEDWNGGVGKNAQVDYTPSTSGLYYLSAGSHLTGSYTLSIDTLANIQANNSAPTDIALSSYTITENESGATVGTLSATDSDSGDTATFSLLYDSSNLFEVVGSTLKLKSGSSADNESASSHALTLQVTDSVGNSFNETLTIYVADVLEPGQTNTSESSSDFSENSSTQGSILSGYSVTGSVGQSGDRDWFAVQLTAGTQYRIDLAGADSGQGTLANPTLYGIYNSASSYQSGSWDGNSGLGFNAQESFTPSSSGIYYLAAGGSELGSYTLSIDTMANIQANNSAPTDIALSSYSVTENESGATVGTLTATDSDTGDTATFSLLYDSSNLFEVVGSTLKLKSGSSADNETASSHTLTLQVTDSVGSSFNESVTISVDDVAEAGQTNNSESSTDFSENSSTQGSILVGYAVTGSVGQSGDRDWFAVQLTAGTQYRVDIEGADSSQGTLANPTLYGIYNSASSYQSGSWDGNSGLGLNAQESFTPSSSGIYYLAAGGSGLGSYTLSVDTMANIQANNSSPTNITLSSSSVNENSAGATVGTLSANDSDSGDYHLFSIVSDSSNLFEVSGSTLSLQAGSSTDYETATSHSITVRATDSAGATYDKQLTITVNDINETSGGTTGPVEIGKLTASDGQTEDYLGYASAISGSAAIVGAYKEDTVATSAGAAYIYQLSNGSWGQTAKIQASDAGYGDYFGQAVAISGDYALIGAPYADDGATNSGEAYLFQKSANSDSWSEISTLQSSTLSSYDYFGYTVEIEDETAMVGAIYGDTGGAVSVFNKGSDGVSWVETAQLTAADIQYGDYFSIDMAISGNYAIIGASRGDDLGTDSGVAYIFESTDGGSSWAQKTKLLASDGASYDYFGTSVSISGNYAIVGAHYDDDQATSTGSAYIFTSTDGWDSWSQVAKLTASDAEAHDLFGANVEIVGNYALISAHGEDGSSDNQGAAYLFERSADGTTWQEVTKLQASDGSSFNDFGKSLGMDEEHFIIGAYGHDSQADDDGAAYIYSMPTTTSEPGQTDNSESSSDFTADTSTLGSILLGSSVTGTIDQAGDRDWFAVQLTAGESCRIDLEGVDTDKGTLANPTFYGVYTSSGSMITGSADWNSGTERNALEYFTPDSSGIYYLSAGSHLTGSYTLTISESAGDDYSATTSGAGTITVGSSATGVIEESNDHDWFAVTLTAGTTYQIDLEGADTSKGSLVNPTFYGVYTSAGSMVTGSADWNGGVGLNAQEIFTATSSGTHYLSAGSHLTGTYTLSISETVADDYSAAASGSGSVSVGGSVTGEIEQGYDEDWFAVTLSAGTTYRIDLEGSDTSKGTLVNPTLHGIYDSNGSYIATSADWNSGFGMNAQELYTPSSSGTYYLSSGSHLTGTYTLSVDTLANIQANNSAPTNITLSSSSVTENEEGATVGTLSATDSDSGDTATFSILTDSSGLFEIEGTTLKLQSGSSADYESSSSYSLQLQVVDSAGESYSESLTITVTDVDEGSSGGGVSVSEGSTDLPASTATSGVVAVNGSATGTIGSAYEHDWFAVQLESGVTYQIDLEGYATSKGTLFDPLLQALYTSSGSAISGTYNDDGGYSGNSQLSYTADSSDTYYIGARAYGSYTGSYTLSVTDFSSQGTLTALTSTSAGSDFIGS</sequence>
<dbReference type="Gene3D" id="2.130.10.130">
    <property type="entry name" value="Integrin alpha, N-terminal"/>
    <property type="match status" value="4"/>
</dbReference>
<dbReference type="InterPro" id="IPR013517">
    <property type="entry name" value="FG-GAP"/>
</dbReference>
<dbReference type="PANTHER" id="PTHR36220:SF1">
    <property type="entry name" value="GAMMA TUBULIN COMPLEX COMPONENT C-TERMINAL DOMAIN-CONTAINING PROTEIN"/>
    <property type="match status" value="1"/>
</dbReference>
<dbReference type="SUPFAM" id="SSF49313">
    <property type="entry name" value="Cadherin-like"/>
    <property type="match status" value="5"/>
</dbReference>
<dbReference type="CDD" id="cd11304">
    <property type="entry name" value="Cadherin_repeat"/>
    <property type="match status" value="5"/>
</dbReference>
<evidence type="ECO:0000256" key="1">
    <source>
        <dbReference type="ARBA" id="ARBA00022729"/>
    </source>
</evidence>
<dbReference type="InterPro" id="IPR015919">
    <property type="entry name" value="Cadherin-like_sf"/>
</dbReference>
<name>A0A1S7LE15_MAGMO</name>
<feature type="region of interest" description="Disordered" evidence="4">
    <location>
        <begin position="1850"/>
        <end position="1872"/>
    </location>
</feature>
<dbReference type="InterPro" id="IPR002126">
    <property type="entry name" value="Cadherin-like_dom"/>
</dbReference>
<feature type="region of interest" description="Disordered" evidence="4">
    <location>
        <begin position="1224"/>
        <end position="1244"/>
    </location>
</feature>
<protein>
    <recommendedName>
        <fullName evidence="5">Cadherin domain-containing protein</fullName>
    </recommendedName>
</protein>
<dbReference type="PROSITE" id="PS50268">
    <property type="entry name" value="CADHERIN_2"/>
    <property type="match status" value="5"/>
</dbReference>
<dbReference type="SMART" id="SM00112">
    <property type="entry name" value="CA"/>
    <property type="match status" value="5"/>
</dbReference>
<evidence type="ECO:0000256" key="2">
    <source>
        <dbReference type="ARBA" id="ARBA00022737"/>
    </source>
</evidence>
<dbReference type="SUPFAM" id="SSF50939">
    <property type="entry name" value="Sialidases"/>
    <property type="match status" value="2"/>
</dbReference>
<feature type="domain" description="Cadherin" evidence="5">
    <location>
        <begin position="241"/>
        <end position="325"/>
    </location>
</feature>